<proteinExistence type="predicted"/>
<sequence>MGHCSKGQLCSQIVENYLRWQSCVKNGLGKPLAANALQRDPKGEWTEYCSFTARKLDSGILLRSTSWIHAVVRASAVFALSCLPRLRFSFAC</sequence>
<reference evidence="1 2" key="1">
    <citation type="submission" date="2018-10" db="EMBL/GenBank/DDBJ databases">
        <title>Pseudomonas leptonychotis sp. nov., isolated from Weddell seals in Antarctica.</title>
        <authorList>
            <person name="Novakova D."/>
            <person name="Svec P."/>
            <person name="Kralova S."/>
            <person name="Kristofova L."/>
            <person name="Zeman M."/>
            <person name="Pantucek R."/>
            <person name="Maslanova I."/>
            <person name="Sedlacek I."/>
        </authorList>
    </citation>
    <scope>NUCLEOTIDE SEQUENCE [LARGE SCALE GENOMIC DNA]</scope>
    <source>
        <strain evidence="1 2">CCM 8849</strain>
    </source>
</reference>
<keyword evidence="2" id="KW-1185">Reference proteome</keyword>
<protein>
    <submittedName>
        <fullName evidence="1">Uncharacterized protein</fullName>
    </submittedName>
</protein>
<comment type="caution">
    <text evidence="1">The sequence shown here is derived from an EMBL/GenBank/DDBJ whole genome shotgun (WGS) entry which is preliminary data.</text>
</comment>
<name>A0A4T1ZTA5_9PSED</name>
<evidence type="ECO:0000313" key="1">
    <source>
        <dbReference type="EMBL" id="TIH07515.1"/>
    </source>
</evidence>
<evidence type="ECO:0000313" key="2">
    <source>
        <dbReference type="Proteomes" id="UP000307541"/>
    </source>
</evidence>
<gene>
    <name evidence="1" type="ORF">D8779_15255</name>
</gene>
<dbReference type="EMBL" id="RFLV01000003">
    <property type="protein sequence ID" value="TIH07515.1"/>
    <property type="molecule type" value="Genomic_DNA"/>
</dbReference>
<accession>A0A4T1ZTA5</accession>
<organism evidence="1 2">
    <name type="scientific">Pseudomonas leptonychotis</name>
    <dbReference type="NCBI Taxonomy" id="2448482"/>
    <lineage>
        <taxon>Bacteria</taxon>
        <taxon>Pseudomonadati</taxon>
        <taxon>Pseudomonadota</taxon>
        <taxon>Gammaproteobacteria</taxon>
        <taxon>Pseudomonadales</taxon>
        <taxon>Pseudomonadaceae</taxon>
        <taxon>Pseudomonas</taxon>
    </lineage>
</organism>
<dbReference type="Proteomes" id="UP000307541">
    <property type="component" value="Unassembled WGS sequence"/>
</dbReference>
<dbReference type="AlphaFoldDB" id="A0A4T1ZTA5"/>